<keyword evidence="3" id="KW-0378">Hydrolase</keyword>
<evidence type="ECO:0000256" key="1">
    <source>
        <dbReference type="SAM" id="Phobius"/>
    </source>
</evidence>
<dbReference type="Proteomes" id="UP000297737">
    <property type="component" value="Unassembled WGS sequence"/>
</dbReference>
<dbReference type="GO" id="GO:0004806">
    <property type="term" value="F:triacylglycerol lipase activity"/>
    <property type="evidence" value="ECO:0007669"/>
    <property type="project" value="TreeGrafter"/>
</dbReference>
<feature type="domain" description="AB hydrolase-1" evidence="2">
    <location>
        <begin position="25"/>
        <end position="153"/>
    </location>
</feature>
<dbReference type="SUPFAM" id="SSF53474">
    <property type="entry name" value="alpha/beta-Hydrolases"/>
    <property type="match status" value="1"/>
</dbReference>
<reference evidence="3 4" key="1">
    <citation type="submission" date="2019-02" db="EMBL/GenBank/DDBJ databases">
        <title>Polymorphobacter sp. isolated from the lake at the Tibet of China.</title>
        <authorList>
            <person name="Li A."/>
        </authorList>
    </citation>
    <scope>NUCLEOTIDE SEQUENCE [LARGE SCALE GENOMIC DNA]</scope>
    <source>
        <strain evidence="3 4">DJ1R-1</strain>
    </source>
</reference>
<name>A0A4Y9ETY7_9SPHN</name>
<evidence type="ECO:0000313" key="3">
    <source>
        <dbReference type="EMBL" id="TFU06679.1"/>
    </source>
</evidence>
<dbReference type="InterPro" id="IPR029058">
    <property type="entry name" value="AB_hydrolase_fold"/>
</dbReference>
<sequence>MVTIHGRTVRMARWPARGKNPAERPLLFFNGIGANIELIAPLAARMPNREIITFDMPGIGNSPNPTLPYRPWMMAAIADRIMHEHDHDKVDVMGVSWGGAMAQQYALQHPNRVGRLILVATTAGMLMVPGKLSALTKMADPRRYIDPDFMLKNFATLYGGSSDGSHGHTTRIKAPTKTGYFYQLLAMLGWTSAFALPFLKVPTMIMMGDDDNIVPLVNGHFLKFLIPGARLEIVHGGGHLFLVTEADQSIPRIEAFLDAPLEVERDAA</sequence>
<proteinExistence type="predicted"/>
<feature type="transmembrane region" description="Helical" evidence="1">
    <location>
        <begin position="180"/>
        <end position="199"/>
    </location>
</feature>
<evidence type="ECO:0000313" key="4">
    <source>
        <dbReference type="Proteomes" id="UP000297737"/>
    </source>
</evidence>
<dbReference type="Pfam" id="PF00561">
    <property type="entry name" value="Abhydrolase_1"/>
    <property type="match status" value="1"/>
</dbReference>
<protein>
    <submittedName>
        <fullName evidence="3">Alpha/beta fold hydrolase</fullName>
    </submittedName>
</protein>
<accession>A0A4Y9ETY7</accession>
<keyword evidence="1" id="KW-0472">Membrane</keyword>
<keyword evidence="1" id="KW-0812">Transmembrane</keyword>
<organism evidence="3 4">
    <name type="scientific">Glacieibacterium arshaanense</name>
    <dbReference type="NCBI Taxonomy" id="2511025"/>
    <lineage>
        <taxon>Bacteria</taxon>
        <taxon>Pseudomonadati</taxon>
        <taxon>Pseudomonadota</taxon>
        <taxon>Alphaproteobacteria</taxon>
        <taxon>Sphingomonadales</taxon>
        <taxon>Sphingosinicellaceae</taxon>
        <taxon>Glacieibacterium</taxon>
    </lineage>
</organism>
<dbReference type="PANTHER" id="PTHR43433">
    <property type="entry name" value="HYDROLASE, ALPHA/BETA FOLD FAMILY PROTEIN"/>
    <property type="match status" value="1"/>
</dbReference>
<dbReference type="GO" id="GO:0046503">
    <property type="term" value="P:glycerolipid catabolic process"/>
    <property type="evidence" value="ECO:0007669"/>
    <property type="project" value="TreeGrafter"/>
</dbReference>
<dbReference type="OrthoDB" id="7616518at2"/>
<dbReference type="EMBL" id="SIHO01000001">
    <property type="protein sequence ID" value="TFU06679.1"/>
    <property type="molecule type" value="Genomic_DNA"/>
</dbReference>
<keyword evidence="1" id="KW-1133">Transmembrane helix</keyword>
<dbReference type="AlphaFoldDB" id="A0A4Y9ETY7"/>
<gene>
    <name evidence="3" type="ORF">EUV02_05870</name>
</gene>
<evidence type="ECO:0000259" key="2">
    <source>
        <dbReference type="Pfam" id="PF00561"/>
    </source>
</evidence>
<keyword evidence="4" id="KW-1185">Reference proteome</keyword>
<dbReference type="InterPro" id="IPR000073">
    <property type="entry name" value="AB_hydrolase_1"/>
</dbReference>
<dbReference type="PANTHER" id="PTHR43433:SF5">
    <property type="entry name" value="AB HYDROLASE-1 DOMAIN-CONTAINING PROTEIN"/>
    <property type="match status" value="1"/>
</dbReference>
<dbReference type="PRINTS" id="PR00111">
    <property type="entry name" value="ABHYDROLASE"/>
</dbReference>
<dbReference type="InterPro" id="IPR050471">
    <property type="entry name" value="AB_hydrolase"/>
</dbReference>
<dbReference type="Gene3D" id="3.40.50.1820">
    <property type="entry name" value="alpha/beta hydrolase"/>
    <property type="match status" value="1"/>
</dbReference>
<comment type="caution">
    <text evidence="3">The sequence shown here is derived from an EMBL/GenBank/DDBJ whole genome shotgun (WGS) entry which is preliminary data.</text>
</comment>